<dbReference type="SUPFAM" id="SSF46689">
    <property type="entry name" value="Homeodomain-like"/>
    <property type="match status" value="1"/>
</dbReference>
<name>A0ABW2UNV9_9RHOB</name>
<proteinExistence type="predicted"/>
<dbReference type="Pfam" id="PF13592">
    <property type="entry name" value="HTH_33"/>
    <property type="match status" value="1"/>
</dbReference>
<evidence type="ECO:0000313" key="3">
    <source>
        <dbReference type="EMBL" id="MFC7706326.1"/>
    </source>
</evidence>
<evidence type="ECO:0000259" key="1">
    <source>
        <dbReference type="Pfam" id="PF13358"/>
    </source>
</evidence>
<dbReference type="InterPro" id="IPR047655">
    <property type="entry name" value="Transpos_IS630-like"/>
</dbReference>
<evidence type="ECO:0000313" key="4">
    <source>
        <dbReference type="Proteomes" id="UP001596516"/>
    </source>
</evidence>
<dbReference type="RefSeq" id="WP_377406863.1">
    <property type="nucleotide sequence ID" value="NZ_JBHTFQ010000017.1"/>
</dbReference>
<gene>
    <name evidence="3" type="ORF">ACFQXB_19330</name>
</gene>
<reference evidence="4" key="1">
    <citation type="journal article" date="2019" name="Int. J. Syst. Evol. Microbiol.">
        <title>The Global Catalogue of Microorganisms (GCM) 10K type strain sequencing project: providing services to taxonomists for standard genome sequencing and annotation.</title>
        <authorList>
            <consortium name="The Broad Institute Genomics Platform"/>
            <consortium name="The Broad Institute Genome Sequencing Center for Infectious Disease"/>
            <person name="Wu L."/>
            <person name="Ma J."/>
        </authorList>
    </citation>
    <scope>NUCLEOTIDE SEQUENCE [LARGE SCALE GENOMIC DNA]</scope>
    <source>
        <strain evidence="4">CGMCC 1.12750</strain>
    </source>
</reference>
<dbReference type="InterPro" id="IPR009057">
    <property type="entry name" value="Homeodomain-like_sf"/>
</dbReference>
<dbReference type="NCBIfam" id="NF033545">
    <property type="entry name" value="transpos_IS630"/>
    <property type="match status" value="1"/>
</dbReference>
<dbReference type="Pfam" id="PF13358">
    <property type="entry name" value="DDE_3"/>
    <property type="match status" value="1"/>
</dbReference>
<accession>A0ABW2UNV9</accession>
<comment type="caution">
    <text evidence="3">The sequence shown here is derived from an EMBL/GenBank/DDBJ whole genome shotgun (WGS) entry which is preliminary data.</text>
</comment>
<organism evidence="3 4">
    <name type="scientific">Plastorhodobacter daqingensis</name>
    <dbReference type="NCBI Taxonomy" id="1387281"/>
    <lineage>
        <taxon>Bacteria</taxon>
        <taxon>Pseudomonadati</taxon>
        <taxon>Pseudomonadota</taxon>
        <taxon>Alphaproteobacteria</taxon>
        <taxon>Rhodobacterales</taxon>
        <taxon>Paracoccaceae</taxon>
        <taxon>Plastorhodobacter</taxon>
    </lineage>
</organism>
<dbReference type="InterPro" id="IPR038717">
    <property type="entry name" value="Tc1-like_DDE_dom"/>
</dbReference>
<dbReference type="Pfam" id="PF13551">
    <property type="entry name" value="HTH_29"/>
    <property type="match status" value="1"/>
</dbReference>
<keyword evidence="4" id="KW-1185">Reference proteome</keyword>
<sequence length="353" mass="39486">MAAAIELRSDYGADDLRRLARASRDARQTRRLLALAAIYDGGSRTGAARIGGVTLQIVRDWVLRFNAEGPSGLVDRKAPGKTPLLQAEHRAALGAAVEAGPKPYLDGVVRWRLVDLVQWLWERFGLSVSRQTLGRELRAMGYAKLSARPRHYAQDPEAADQFKKAFPDSISAIQCGLPAGTPIEIWFQDEARIGQKNKITRRWARRGTRPRAPHDQRTQWAYIFGAICPEAGKGAGLVMPYCDTPAMQAHLHEISAAVAPGAHAILILDQAGWHFSSRLVVPDNITLLPLPPRSPELNPVENVWQFLRDNWLSNRVFRGYDDIVAHCCDAWNELMDQPWRIRSIGLRTWAHGF</sequence>
<dbReference type="InterPro" id="IPR025959">
    <property type="entry name" value="Winged_HTH_dom"/>
</dbReference>
<feature type="domain" description="Winged helix-turn helix" evidence="2">
    <location>
        <begin position="108"/>
        <end position="165"/>
    </location>
</feature>
<feature type="domain" description="Tc1-like transposase DDE" evidence="1">
    <location>
        <begin position="185"/>
        <end position="322"/>
    </location>
</feature>
<dbReference type="Gene3D" id="3.30.420.10">
    <property type="entry name" value="Ribonuclease H-like superfamily/Ribonuclease H"/>
    <property type="match status" value="1"/>
</dbReference>
<protein>
    <submittedName>
        <fullName evidence="3">IS630 family transposase</fullName>
    </submittedName>
</protein>
<dbReference type="Proteomes" id="UP001596516">
    <property type="component" value="Unassembled WGS sequence"/>
</dbReference>
<evidence type="ECO:0000259" key="2">
    <source>
        <dbReference type="Pfam" id="PF13592"/>
    </source>
</evidence>
<dbReference type="EMBL" id="JBHTFQ010000017">
    <property type="protein sequence ID" value="MFC7706326.1"/>
    <property type="molecule type" value="Genomic_DNA"/>
</dbReference>
<dbReference type="InterPro" id="IPR036397">
    <property type="entry name" value="RNaseH_sf"/>
</dbReference>